<dbReference type="AlphaFoldDB" id="R0FHM5"/>
<feature type="region of interest" description="Disordered" evidence="1">
    <location>
        <begin position="1"/>
        <end position="72"/>
    </location>
</feature>
<evidence type="ECO:0000313" key="3">
    <source>
        <dbReference type="Proteomes" id="UP000029121"/>
    </source>
</evidence>
<protein>
    <submittedName>
        <fullName evidence="2">Uncharacterized protein</fullName>
    </submittedName>
</protein>
<dbReference type="EMBL" id="KB870810">
    <property type="protein sequence ID" value="EOA21857.1"/>
    <property type="molecule type" value="Genomic_DNA"/>
</dbReference>
<gene>
    <name evidence="2" type="ORF">CARUB_v10002327mg</name>
</gene>
<organism evidence="2 3">
    <name type="scientific">Capsella rubella</name>
    <dbReference type="NCBI Taxonomy" id="81985"/>
    <lineage>
        <taxon>Eukaryota</taxon>
        <taxon>Viridiplantae</taxon>
        <taxon>Streptophyta</taxon>
        <taxon>Embryophyta</taxon>
        <taxon>Tracheophyta</taxon>
        <taxon>Spermatophyta</taxon>
        <taxon>Magnoliopsida</taxon>
        <taxon>eudicotyledons</taxon>
        <taxon>Gunneridae</taxon>
        <taxon>Pentapetalae</taxon>
        <taxon>rosids</taxon>
        <taxon>malvids</taxon>
        <taxon>Brassicales</taxon>
        <taxon>Brassicaceae</taxon>
        <taxon>Camelineae</taxon>
        <taxon>Capsella</taxon>
    </lineage>
</organism>
<keyword evidence="3" id="KW-1185">Reference proteome</keyword>
<evidence type="ECO:0000313" key="2">
    <source>
        <dbReference type="EMBL" id="EOA21857.1"/>
    </source>
</evidence>
<reference evidence="3" key="1">
    <citation type="journal article" date="2013" name="Nat. Genet.">
        <title>The Capsella rubella genome and the genomic consequences of rapid mating system evolution.</title>
        <authorList>
            <person name="Slotte T."/>
            <person name="Hazzouri K.M."/>
            <person name="Agren J.A."/>
            <person name="Koenig D."/>
            <person name="Maumus F."/>
            <person name="Guo Y.L."/>
            <person name="Steige K."/>
            <person name="Platts A.E."/>
            <person name="Escobar J.S."/>
            <person name="Newman L.K."/>
            <person name="Wang W."/>
            <person name="Mandakova T."/>
            <person name="Vello E."/>
            <person name="Smith L.M."/>
            <person name="Henz S.R."/>
            <person name="Steffen J."/>
            <person name="Takuno S."/>
            <person name="Brandvain Y."/>
            <person name="Coop G."/>
            <person name="Andolfatto P."/>
            <person name="Hu T.T."/>
            <person name="Blanchette M."/>
            <person name="Clark R.M."/>
            <person name="Quesneville H."/>
            <person name="Nordborg M."/>
            <person name="Gaut B.S."/>
            <person name="Lysak M.A."/>
            <person name="Jenkins J."/>
            <person name="Grimwood J."/>
            <person name="Chapman J."/>
            <person name="Prochnik S."/>
            <person name="Shu S."/>
            <person name="Rokhsar D."/>
            <person name="Schmutz J."/>
            <person name="Weigel D."/>
            <person name="Wright S.I."/>
        </authorList>
    </citation>
    <scope>NUCLEOTIDE SEQUENCE [LARGE SCALE GENOMIC DNA]</scope>
    <source>
        <strain evidence="3">cv. Monte Gargano</strain>
    </source>
</reference>
<name>R0FHM5_9BRAS</name>
<sequence length="100" mass="11620">MLDLGFTRKSPNIASPLSEKRKPIKRGPTEEASARYQEAEENEEEVERKAEGNLYVPHIPPFKQNSKNNDFEKRRCQKSEYASNSFKLIIRKLPLIRTSN</sequence>
<proteinExistence type="predicted"/>
<accession>R0FHM5</accession>
<dbReference type="Proteomes" id="UP000029121">
    <property type="component" value="Unassembled WGS sequence"/>
</dbReference>
<evidence type="ECO:0000256" key="1">
    <source>
        <dbReference type="SAM" id="MobiDB-lite"/>
    </source>
</evidence>